<dbReference type="STRING" id="395963.Bind_0904"/>
<dbReference type="InterPro" id="IPR001638">
    <property type="entry name" value="Solute-binding_3/MltF_N"/>
</dbReference>
<dbReference type="CDD" id="cd13558">
    <property type="entry name" value="PBP2_SsuA_like_2"/>
    <property type="match status" value="1"/>
</dbReference>
<dbReference type="SUPFAM" id="SSF53850">
    <property type="entry name" value="Periplasmic binding protein-like II"/>
    <property type="match status" value="1"/>
</dbReference>
<reference evidence="9" key="1">
    <citation type="submission" date="2008-03" db="EMBL/GenBank/DDBJ databases">
        <title>Complete sequence of chromosome of Beijerinckia indica subsp. indica ATCC 9039.</title>
        <authorList>
            <consortium name="US DOE Joint Genome Institute"/>
            <person name="Copeland A."/>
            <person name="Lucas S."/>
            <person name="Lapidus A."/>
            <person name="Glavina del Rio T."/>
            <person name="Dalin E."/>
            <person name="Tice H."/>
            <person name="Bruce D."/>
            <person name="Goodwin L."/>
            <person name="Pitluck S."/>
            <person name="LaButti K."/>
            <person name="Schmutz J."/>
            <person name="Larimer F."/>
            <person name="Land M."/>
            <person name="Hauser L."/>
            <person name="Kyrpides N."/>
            <person name="Mikhailova N."/>
            <person name="Dunfield P.F."/>
            <person name="Dedysh S.N."/>
            <person name="Liesack W."/>
            <person name="Saw J.H."/>
            <person name="Alam M."/>
            <person name="Chen Y."/>
            <person name="Murrell J.C."/>
            <person name="Richardson P."/>
        </authorList>
    </citation>
    <scope>NUCLEOTIDE SEQUENCE [LARGE SCALE GENOMIC DNA]</scope>
    <source>
        <strain evidence="9">ATCC 9039 / DSM 1715 / NCIMB 8712</strain>
    </source>
</reference>
<evidence type="ECO:0000313" key="8">
    <source>
        <dbReference type="EMBL" id="ACB94553.1"/>
    </source>
</evidence>
<dbReference type="GO" id="GO:0016020">
    <property type="term" value="C:membrane"/>
    <property type="evidence" value="ECO:0007669"/>
    <property type="project" value="InterPro"/>
</dbReference>
<dbReference type="GO" id="GO:0042597">
    <property type="term" value="C:periplasmic space"/>
    <property type="evidence" value="ECO:0007669"/>
    <property type="project" value="UniProtKB-SubCell"/>
</dbReference>
<evidence type="ECO:0000259" key="7">
    <source>
        <dbReference type="SMART" id="SM00062"/>
    </source>
</evidence>
<dbReference type="Proteomes" id="UP000001695">
    <property type="component" value="Chromosome"/>
</dbReference>
<dbReference type="RefSeq" id="WP_012383910.1">
    <property type="nucleotide sequence ID" value="NC_010581.1"/>
</dbReference>
<dbReference type="AlphaFoldDB" id="B2IHN2"/>
<keyword evidence="3" id="KW-0813">Transport</keyword>
<dbReference type="Gene3D" id="3.40.190.10">
    <property type="entry name" value="Periplasmic binding protein-like II"/>
    <property type="match status" value="2"/>
</dbReference>
<keyword evidence="9" id="KW-1185">Reference proteome</keyword>
<evidence type="ECO:0000256" key="1">
    <source>
        <dbReference type="ARBA" id="ARBA00004418"/>
    </source>
</evidence>
<dbReference type="PANTHER" id="PTHR30024:SF48">
    <property type="entry name" value="ABC TRANSPORTER SUBSTRATE-BINDING PROTEIN"/>
    <property type="match status" value="1"/>
</dbReference>
<reference evidence="8 9" key="2">
    <citation type="journal article" date="2010" name="J. Bacteriol.">
        <title>Complete genome sequence of Beijerinckia indica subsp. indica.</title>
        <authorList>
            <person name="Tamas I."/>
            <person name="Dedysh S.N."/>
            <person name="Liesack W."/>
            <person name="Stott M.B."/>
            <person name="Alam M."/>
            <person name="Murrell J.C."/>
            <person name="Dunfield P.F."/>
        </authorList>
    </citation>
    <scope>NUCLEOTIDE SEQUENCE [LARGE SCALE GENOMIC DNA]</scope>
    <source>
        <strain evidence="9">ATCC 9039 / DSM 1715 / NCIMB 8712</strain>
    </source>
</reference>
<protein>
    <recommendedName>
        <fullName evidence="6">Putative aliphatic sulfonates-binding protein</fullName>
    </recommendedName>
</protein>
<comment type="subcellular location">
    <subcellularLocation>
        <location evidence="1">Periplasm</location>
    </subcellularLocation>
</comment>
<dbReference type="NCBIfam" id="TIGR01728">
    <property type="entry name" value="SsuA_fam"/>
    <property type="match status" value="1"/>
</dbReference>
<dbReference type="eggNOG" id="COG0715">
    <property type="taxonomic scope" value="Bacteria"/>
</dbReference>
<evidence type="ECO:0000313" key="9">
    <source>
        <dbReference type="Proteomes" id="UP000001695"/>
    </source>
</evidence>
<dbReference type="OrthoDB" id="8195871at2"/>
<comment type="similarity">
    <text evidence="2">Belongs to the bacterial solute-binding protein SsuA/TauA family.</text>
</comment>
<evidence type="ECO:0000256" key="2">
    <source>
        <dbReference type="ARBA" id="ARBA00010742"/>
    </source>
</evidence>
<evidence type="ECO:0000256" key="6">
    <source>
        <dbReference type="ARBA" id="ARBA00070228"/>
    </source>
</evidence>
<evidence type="ECO:0000256" key="3">
    <source>
        <dbReference type="ARBA" id="ARBA00022448"/>
    </source>
</evidence>
<dbReference type="SMART" id="SM00062">
    <property type="entry name" value="PBPb"/>
    <property type="match status" value="1"/>
</dbReference>
<proteinExistence type="inferred from homology"/>
<dbReference type="GO" id="GO:0042626">
    <property type="term" value="F:ATPase-coupled transmembrane transporter activity"/>
    <property type="evidence" value="ECO:0007669"/>
    <property type="project" value="InterPro"/>
</dbReference>
<dbReference type="InterPro" id="IPR015168">
    <property type="entry name" value="SsuA/THI5"/>
</dbReference>
<dbReference type="InterPro" id="IPR010067">
    <property type="entry name" value="ABC_SsuA_sub-bd"/>
</dbReference>
<feature type="domain" description="Solute-binding protein family 3/N-terminal" evidence="7">
    <location>
        <begin position="43"/>
        <end position="255"/>
    </location>
</feature>
<evidence type="ECO:0000256" key="5">
    <source>
        <dbReference type="ARBA" id="ARBA00055538"/>
    </source>
</evidence>
<name>B2IHN2_BEII9</name>
<evidence type="ECO:0000256" key="4">
    <source>
        <dbReference type="ARBA" id="ARBA00022729"/>
    </source>
</evidence>
<keyword evidence="4" id="KW-0732">Signal</keyword>
<dbReference type="PANTHER" id="PTHR30024">
    <property type="entry name" value="ALIPHATIC SULFONATES-BINDING PROTEIN-RELATED"/>
    <property type="match status" value="1"/>
</dbReference>
<dbReference type="HOGENOM" id="CLU_028871_2_1_5"/>
<organism evidence="8 9">
    <name type="scientific">Beijerinckia indica subsp. indica (strain ATCC 9039 / DSM 1715 / NCIMB 8712)</name>
    <dbReference type="NCBI Taxonomy" id="395963"/>
    <lineage>
        <taxon>Bacteria</taxon>
        <taxon>Pseudomonadati</taxon>
        <taxon>Pseudomonadota</taxon>
        <taxon>Alphaproteobacteria</taxon>
        <taxon>Hyphomicrobiales</taxon>
        <taxon>Beijerinckiaceae</taxon>
        <taxon>Beijerinckia</taxon>
    </lineage>
</organism>
<accession>B2IHN2</accession>
<dbReference type="Pfam" id="PF09084">
    <property type="entry name" value="NMT1"/>
    <property type="match status" value="1"/>
</dbReference>
<sequence>MAFWKLSHSSCASRFRRALLLVLSVICIGSVFSHAVLAEDRPVLRIGDQRGAIKALLKVAGELDQIPYRLEWSIFPVGAPLVEAIAANALDFGYVGDATATFALAGHAPIKTINVWRFHGFGAALIVPEKSSIHKLADLKAKKIALVRGSPAHLLVAAAFKQAGIPLSETHLINLTVADAKAALASGSVDAWAIWDPFIAAAELNDHARVILSSQGIIDEVLCGVASDRAIATKRAQLLDFIARVQRAHAWADSHIPDYARVYADDTGVSYEVALKTIERMKVVVTQAVEDQDIAVHQKVADLYFELGIIPAHLDVTQAYDRSFVVGEAGASRSP</sequence>
<dbReference type="KEGG" id="bid:Bind_0904"/>
<dbReference type="EMBL" id="CP001016">
    <property type="protein sequence ID" value="ACB94553.1"/>
    <property type="molecule type" value="Genomic_DNA"/>
</dbReference>
<dbReference type="FunFam" id="3.40.190.10:FF:000050">
    <property type="entry name" value="Sulfonate ABC transporter substrate-binding protein"/>
    <property type="match status" value="1"/>
</dbReference>
<gene>
    <name evidence="8" type="ordered locus">Bind_0904</name>
</gene>
<comment type="function">
    <text evidence="5">Part of a binding-protein-dependent transport system for aliphatic sulfonates. Putative binding protein.</text>
</comment>